<feature type="non-terminal residue" evidence="1">
    <location>
        <position position="1"/>
    </location>
</feature>
<protein>
    <submittedName>
        <fullName evidence="1">Uncharacterized protein</fullName>
    </submittedName>
</protein>
<proteinExistence type="predicted"/>
<organism evidence="1">
    <name type="scientific">human gut metagenome</name>
    <dbReference type="NCBI Taxonomy" id="408170"/>
    <lineage>
        <taxon>unclassified sequences</taxon>
        <taxon>metagenomes</taxon>
        <taxon>organismal metagenomes</taxon>
    </lineage>
</organism>
<comment type="caution">
    <text evidence="1">The sequence shown here is derived from an EMBL/GenBank/DDBJ whole genome shotgun (WGS) entry which is preliminary data.</text>
</comment>
<dbReference type="EMBL" id="AJWY01009947">
    <property type="protein sequence ID" value="EKC56900.1"/>
    <property type="molecule type" value="Genomic_DNA"/>
</dbReference>
<sequence>LASRLVAYGMGDVTLYVGENLSYENEKIFHASAAELTEYRGRNNKPT</sequence>
<name>K1SSP5_9ZZZZ</name>
<accession>K1SSP5</accession>
<reference evidence="1" key="1">
    <citation type="journal article" date="2013" name="Environ. Microbiol.">
        <title>Microbiota from the distal guts of lean and obese adolescents exhibit partial functional redundancy besides clear differences in community structure.</title>
        <authorList>
            <person name="Ferrer M."/>
            <person name="Ruiz A."/>
            <person name="Lanza F."/>
            <person name="Haange S.B."/>
            <person name="Oberbach A."/>
            <person name="Till H."/>
            <person name="Bargiela R."/>
            <person name="Campoy C."/>
            <person name="Segura M.T."/>
            <person name="Richter M."/>
            <person name="von Bergen M."/>
            <person name="Seifert J."/>
            <person name="Suarez A."/>
        </authorList>
    </citation>
    <scope>NUCLEOTIDE SEQUENCE</scope>
</reference>
<evidence type="ECO:0000313" key="1">
    <source>
        <dbReference type="EMBL" id="EKC56900.1"/>
    </source>
</evidence>
<dbReference type="AlphaFoldDB" id="K1SSP5"/>
<gene>
    <name evidence="1" type="ORF">LEA_14609</name>
</gene>